<sequence length="330" mass="36969">MKITDLAIAFTAIFFPVFLILGMRSDSLEQVRYVEMTYTSALRTAVQDGAAVLNVNEAQQYEAAYASLKYTRVDKEQALEAFSRTLYHNMGIGEDPVAQEALWWYIPAVAVIDYDGYYVYALQDYEGPGGESLLQHQWTPKIPFAWTDGEGSSVHFSLDEYVEVYESGSGRWLSGFRSELAHDTSVTLLGDKDRFDQVRRRAIVNAVQEDLAYYISRHNELALRNGVSYRFALPVIPQEEWMNTVDDVGMMAFIQGLPIGEQHYNNYALGGGRLVKSPVYVGGVDPVSGLKYYYRSSCPYTFEAMEVFPGPKAAAAAGYMERSCSNPGVI</sequence>
<gene>
    <name evidence="2" type="ORF">GNP94_07765</name>
</gene>
<evidence type="ECO:0008006" key="4">
    <source>
        <dbReference type="Google" id="ProtNLM"/>
    </source>
</evidence>
<dbReference type="Proteomes" id="UP000435177">
    <property type="component" value="Unassembled WGS sequence"/>
</dbReference>
<dbReference type="EMBL" id="WOAA01000004">
    <property type="protein sequence ID" value="MUG65905.1"/>
    <property type="molecule type" value="Genomic_DNA"/>
</dbReference>
<keyword evidence="1" id="KW-0472">Membrane</keyword>
<comment type="caution">
    <text evidence="2">The sequence shown here is derived from an EMBL/GenBank/DDBJ whole genome shotgun (WGS) entry which is preliminary data.</text>
</comment>
<proteinExistence type="predicted"/>
<evidence type="ECO:0000313" key="3">
    <source>
        <dbReference type="Proteomes" id="UP000435177"/>
    </source>
</evidence>
<keyword evidence="1" id="KW-1133">Transmembrane helix</keyword>
<keyword evidence="3" id="KW-1185">Reference proteome</keyword>
<evidence type="ECO:0000256" key="1">
    <source>
        <dbReference type="SAM" id="Phobius"/>
    </source>
</evidence>
<dbReference type="RefSeq" id="WP_155617811.1">
    <property type="nucleotide sequence ID" value="NZ_WOAA01000004.1"/>
</dbReference>
<feature type="transmembrane region" description="Helical" evidence="1">
    <location>
        <begin position="6"/>
        <end position="23"/>
    </location>
</feature>
<reference evidence="2 3" key="1">
    <citation type="submission" date="2019-11" db="EMBL/GenBank/DDBJ databases">
        <title>Draft genome sequences of five Paenibacillus species of dairy origin.</title>
        <authorList>
            <person name="Olajide A.M."/>
            <person name="Chen S."/>
            <person name="Lapointe G."/>
        </authorList>
    </citation>
    <scope>NUCLEOTIDE SEQUENCE [LARGE SCALE GENOMIC DNA]</scope>
    <source>
        <strain evidence="2 3">3CS1</strain>
    </source>
</reference>
<protein>
    <recommendedName>
        <fullName evidence="4">F0F1-type ATP synthase</fullName>
    </recommendedName>
</protein>
<keyword evidence="1" id="KW-0812">Transmembrane</keyword>
<evidence type="ECO:0000313" key="2">
    <source>
        <dbReference type="EMBL" id="MUG65905.1"/>
    </source>
</evidence>
<accession>A0ABW9SY09</accession>
<name>A0ABW9SY09_9BACL</name>
<organism evidence="2 3">
    <name type="scientific">Paenibacillus campinasensis</name>
    <dbReference type="NCBI Taxonomy" id="66347"/>
    <lineage>
        <taxon>Bacteria</taxon>
        <taxon>Bacillati</taxon>
        <taxon>Bacillota</taxon>
        <taxon>Bacilli</taxon>
        <taxon>Bacillales</taxon>
        <taxon>Paenibacillaceae</taxon>
        <taxon>Paenibacillus</taxon>
    </lineage>
</organism>